<gene>
    <name evidence="1" type="ordered locus">AALP_Aa5g122300</name>
</gene>
<dbReference type="Proteomes" id="UP000029120">
    <property type="component" value="Chromosome 5"/>
</dbReference>
<evidence type="ECO:0000313" key="2">
    <source>
        <dbReference type="Proteomes" id="UP000029120"/>
    </source>
</evidence>
<protein>
    <submittedName>
        <fullName evidence="1">Uncharacterized protein</fullName>
    </submittedName>
</protein>
<dbReference type="EMBL" id="CM002873">
    <property type="protein sequence ID" value="KFK34263.1"/>
    <property type="molecule type" value="Genomic_DNA"/>
</dbReference>
<evidence type="ECO:0000313" key="1">
    <source>
        <dbReference type="EMBL" id="KFK34263.1"/>
    </source>
</evidence>
<keyword evidence="2" id="KW-1185">Reference proteome</keyword>
<accession>A0A087GWL1</accession>
<name>A0A087GWL1_ARAAL</name>
<dbReference type="AlphaFoldDB" id="A0A087GWL1"/>
<proteinExistence type="predicted"/>
<organism evidence="1 2">
    <name type="scientific">Arabis alpina</name>
    <name type="common">Alpine rock-cress</name>
    <dbReference type="NCBI Taxonomy" id="50452"/>
    <lineage>
        <taxon>Eukaryota</taxon>
        <taxon>Viridiplantae</taxon>
        <taxon>Streptophyta</taxon>
        <taxon>Embryophyta</taxon>
        <taxon>Tracheophyta</taxon>
        <taxon>Spermatophyta</taxon>
        <taxon>Magnoliopsida</taxon>
        <taxon>eudicotyledons</taxon>
        <taxon>Gunneridae</taxon>
        <taxon>Pentapetalae</taxon>
        <taxon>rosids</taxon>
        <taxon>malvids</taxon>
        <taxon>Brassicales</taxon>
        <taxon>Brassicaceae</taxon>
        <taxon>Arabideae</taxon>
        <taxon>Arabis</taxon>
    </lineage>
</organism>
<sequence>MEALISFSRWIIVESPIPQQLQLTIFKKETLAGCENPPDQHSDSYWVRCSSWTGKGPSGLNIFSLLYGGKRLSISDHSRDQSNGRVCGACRSSVGAHSGMLSFSFLGTSSLEREENFLFFS</sequence>
<dbReference type="Gramene" id="KFK34263">
    <property type="protein sequence ID" value="KFK34263"/>
    <property type="gene ID" value="AALP_AA5G122300"/>
</dbReference>
<reference evidence="2" key="1">
    <citation type="journal article" date="2015" name="Nat. Plants">
        <title>Genome expansion of Arabis alpina linked with retrotransposition and reduced symmetric DNA methylation.</title>
        <authorList>
            <person name="Willing E.M."/>
            <person name="Rawat V."/>
            <person name="Mandakova T."/>
            <person name="Maumus F."/>
            <person name="James G.V."/>
            <person name="Nordstroem K.J."/>
            <person name="Becker C."/>
            <person name="Warthmann N."/>
            <person name="Chica C."/>
            <person name="Szarzynska B."/>
            <person name="Zytnicki M."/>
            <person name="Albani M.C."/>
            <person name="Kiefer C."/>
            <person name="Bergonzi S."/>
            <person name="Castaings L."/>
            <person name="Mateos J.L."/>
            <person name="Berns M.C."/>
            <person name="Bujdoso N."/>
            <person name="Piofczyk T."/>
            <person name="de Lorenzo L."/>
            <person name="Barrero-Sicilia C."/>
            <person name="Mateos I."/>
            <person name="Piednoel M."/>
            <person name="Hagmann J."/>
            <person name="Chen-Min-Tao R."/>
            <person name="Iglesias-Fernandez R."/>
            <person name="Schuster S.C."/>
            <person name="Alonso-Blanco C."/>
            <person name="Roudier F."/>
            <person name="Carbonero P."/>
            <person name="Paz-Ares J."/>
            <person name="Davis S.J."/>
            <person name="Pecinka A."/>
            <person name="Quesneville H."/>
            <person name="Colot V."/>
            <person name="Lysak M.A."/>
            <person name="Weigel D."/>
            <person name="Coupland G."/>
            <person name="Schneeberger K."/>
        </authorList>
    </citation>
    <scope>NUCLEOTIDE SEQUENCE [LARGE SCALE GENOMIC DNA]</scope>
    <source>
        <strain evidence="2">cv. Pajares</strain>
    </source>
</reference>